<gene>
    <name evidence="2" type="primary">HaOG202298</name>
    <name evidence="2" type="ORF">B5X24_HaOG202298</name>
</gene>
<accession>A0A2W1C2D6</accession>
<evidence type="ECO:0000313" key="3">
    <source>
        <dbReference type="Proteomes" id="UP000249218"/>
    </source>
</evidence>
<evidence type="ECO:0000256" key="1">
    <source>
        <dbReference type="SAM" id="MobiDB-lite"/>
    </source>
</evidence>
<dbReference type="AlphaFoldDB" id="A0A2W1C2D6"/>
<organism evidence="2 3">
    <name type="scientific">Helicoverpa armigera</name>
    <name type="common">Cotton bollworm</name>
    <name type="synonym">Heliothis armigera</name>
    <dbReference type="NCBI Taxonomy" id="29058"/>
    <lineage>
        <taxon>Eukaryota</taxon>
        <taxon>Metazoa</taxon>
        <taxon>Ecdysozoa</taxon>
        <taxon>Arthropoda</taxon>
        <taxon>Hexapoda</taxon>
        <taxon>Insecta</taxon>
        <taxon>Pterygota</taxon>
        <taxon>Neoptera</taxon>
        <taxon>Endopterygota</taxon>
        <taxon>Lepidoptera</taxon>
        <taxon>Glossata</taxon>
        <taxon>Ditrysia</taxon>
        <taxon>Noctuoidea</taxon>
        <taxon>Noctuidae</taxon>
        <taxon>Heliothinae</taxon>
        <taxon>Helicoverpa</taxon>
    </lineage>
</organism>
<name>A0A2W1C2D6_HELAM</name>
<evidence type="ECO:0000313" key="2">
    <source>
        <dbReference type="EMBL" id="PZC78293.1"/>
    </source>
</evidence>
<proteinExistence type="predicted"/>
<protein>
    <submittedName>
        <fullName evidence="2">Uncharacterized protein</fullName>
    </submittedName>
</protein>
<feature type="region of interest" description="Disordered" evidence="1">
    <location>
        <begin position="39"/>
        <end position="66"/>
    </location>
</feature>
<reference evidence="2 3" key="1">
    <citation type="journal article" date="2017" name="BMC Biol.">
        <title>Genomic innovations, transcriptional plasticity and gene loss underlying the evolution and divergence of two highly polyphagous and invasive Helicoverpa pest species.</title>
        <authorList>
            <person name="Pearce S.L."/>
            <person name="Clarke D.F."/>
            <person name="East P.D."/>
            <person name="Elfekih S."/>
            <person name="Gordon K.H."/>
            <person name="Jermiin L.S."/>
            <person name="McGaughran A."/>
            <person name="Oakeshott J.G."/>
            <person name="Papanikolaou A."/>
            <person name="Perera O.P."/>
            <person name="Rane R.V."/>
            <person name="Richards S."/>
            <person name="Tay W.T."/>
            <person name="Walsh T.K."/>
            <person name="Anderson A."/>
            <person name="Anderson C.J."/>
            <person name="Asgari S."/>
            <person name="Board P.G."/>
            <person name="Bretschneider A."/>
            <person name="Campbell P.M."/>
            <person name="Chertemps T."/>
            <person name="Christeller J.T."/>
            <person name="Coppin C.W."/>
            <person name="Downes S.J."/>
            <person name="Duan G."/>
            <person name="Farnsworth C.A."/>
            <person name="Good R.T."/>
            <person name="Han L.B."/>
            <person name="Han Y.C."/>
            <person name="Hatje K."/>
            <person name="Horne I."/>
            <person name="Huang Y.P."/>
            <person name="Hughes D.S."/>
            <person name="Jacquin-Joly E."/>
            <person name="James W."/>
            <person name="Jhangiani S."/>
            <person name="Kollmar M."/>
            <person name="Kuwar S.S."/>
            <person name="Li S."/>
            <person name="Liu N.Y."/>
            <person name="Maibeche M.T."/>
            <person name="Miller J.R."/>
            <person name="Montagne N."/>
            <person name="Perry T."/>
            <person name="Qu J."/>
            <person name="Song S.V."/>
            <person name="Sutton G.G."/>
            <person name="Vogel H."/>
            <person name="Walenz B.P."/>
            <person name="Xu W."/>
            <person name="Zhang H.J."/>
            <person name="Zou Z."/>
            <person name="Batterham P."/>
            <person name="Edwards O.R."/>
            <person name="Feyereisen R."/>
            <person name="Gibbs R.A."/>
            <person name="Heckel D.G."/>
            <person name="McGrath A."/>
            <person name="Robin C."/>
            <person name="Scherer S.E."/>
            <person name="Worley K.C."/>
            <person name="Wu Y.D."/>
        </authorList>
    </citation>
    <scope>NUCLEOTIDE SEQUENCE [LARGE SCALE GENOMIC DNA]</scope>
    <source>
        <strain evidence="2">Harm_GR_Male_#8</strain>
        <tissue evidence="2">Whole organism</tissue>
    </source>
</reference>
<dbReference type="EMBL" id="KZ149906">
    <property type="protein sequence ID" value="PZC78293.1"/>
    <property type="molecule type" value="Genomic_DNA"/>
</dbReference>
<sequence length="66" mass="7321">MKVIVQMIRARKIVCTNKILLLIKDPVVVSTYSRMSDQKKKVGTQQATQRCARNAKHVSTAPAPVA</sequence>
<keyword evidence="3" id="KW-1185">Reference proteome</keyword>
<dbReference type="Proteomes" id="UP000249218">
    <property type="component" value="Unassembled WGS sequence"/>
</dbReference>